<dbReference type="InterPro" id="IPR036388">
    <property type="entry name" value="WH-like_DNA-bd_sf"/>
</dbReference>
<dbReference type="SMART" id="SM00421">
    <property type="entry name" value="HTH_LUXR"/>
    <property type="match status" value="1"/>
</dbReference>
<gene>
    <name evidence="5" type="ORF">LZC95_18420</name>
</gene>
<dbReference type="RefSeq" id="WP_394849407.1">
    <property type="nucleotide sequence ID" value="NZ_CP089982.1"/>
</dbReference>
<keyword evidence="6" id="KW-1185">Reference proteome</keyword>
<dbReference type="PRINTS" id="PR00038">
    <property type="entry name" value="HTHLUXR"/>
</dbReference>
<evidence type="ECO:0000256" key="2">
    <source>
        <dbReference type="ARBA" id="ARBA00023125"/>
    </source>
</evidence>
<accession>A0ABZ2KJF0</accession>
<dbReference type="InterPro" id="IPR000792">
    <property type="entry name" value="Tscrpt_reg_LuxR_C"/>
</dbReference>
<dbReference type="PROSITE" id="PS50043">
    <property type="entry name" value="HTH_LUXR_2"/>
    <property type="match status" value="1"/>
</dbReference>
<evidence type="ECO:0000313" key="6">
    <source>
        <dbReference type="Proteomes" id="UP001379533"/>
    </source>
</evidence>
<dbReference type="Proteomes" id="UP001379533">
    <property type="component" value="Chromosome"/>
</dbReference>
<dbReference type="Pfam" id="PF00196">
    <property type="entry name" value="GerE"/>
    <property type="match status" value="1"/>
</dbReference>
<dbReference type="Gene3D" id="1.10.10.10">
    <property type="entry name" value="Winged helix-like DNA-binding domain superfamily/Winged helix DNA-binding domain"/>
    <property type="match status" value="1"/>
</dbReference>
<organism evidence="5 6">
    <name type="scientific">Pendulispora brunnea</name>
    <dbReference type="NCBI Taxonomy" id="2905690"/>
    <lineage>
        <taxon>Bacteria</taxon>
        <taxon>Pseudomonadati</taxon>
        <taxon>Myxococcota</taxon>
        <taxon>Myxococcia</taxon>
        <taxon>Myxococcales</taxon>
        <taxon>Sorangiineae</taxon>
        <taxon>Pendulisporaceae</taxon>
        <taxon>Pendulispora</taxon>
    </lineage>
</organism>
<dbReference type="PANTHER" id="PTHR44688">
    <property type="entry name" value="DNA-BINDING TRANSCRIPTIONAL ACTIVATOR DEVR_DOSR"/>
    <property type="match status" value="1"/>
</dbReference>
<proteinExistence type="predicted"/>
<reference evidence="5 6" key="1">
    <citation type="submission" date="2021-12" db="EMBL/GenBank/DDBJ databases">
        <title>Discovery of the Pendulisporaceae a myxobacterial family with distinct sporulation behavior and unique specialized metabolism.</title>
        <authorList>
            <person name="Garcia R."/>
            <person name="Popoff A."/>
            <person name="Bader C.D."/>
            <person name="Loehr J."/>
            <person name="Walesch S."/>
            <person name="Walt C."/>
            <person name="Boldt J."/>
            <person name="Bunk B."/>
            <person name="Haeckl F.J.F.P.J."/>
            <person name="Gunesch A.P."/>
            <person name="Birkelbach J."/>
            <person name="Nuebel U."/>
            <person name="Pietschmann T."/>
            <person name="Bach T."/>
            <person name="Mueller R."/>
        </authorList>
    </citation>
    <scope>NUCLEOTIDE SEQUENCE [LARGE SCALE GENOMIC DNA]</scope>
    <source>
        <strain evidence="5 6">MSr12523</strain>
    </source>
</reference>
<keyword evidence="2" id="KW-0238">DNA-binding</keyword>
<evidence type="ECO:0000256" key="3">
    <source>
        <dbReference type="ARBA" id="ARBA00023163"/>
    </source>
</evidence>
<evidence type="ECO:0000313" key="5">
    <source>
        <dbReference type="EMBL" id="WXA98793.1"/>
    </source>
</evidence>
<evidence type="ECO:0000259" key="4">
    <source>
        <dbReference type="PROSITE" id="PS50043"/>
    </source>
</evidence>
<sequence>MRNPAFSLVDQFEDIATDSNKHPLWSMMMLTSPTTIDEVRLRIVECCVRRDFSGHMLEALRTLVPSAGAFLLLSGIAGTVSPRSTRVVDGSELRPTIPSSATLSEALGIAVDVALMRKAHIHFHPELYRSSSSYFLVNSLPNRFVRAISMWLHDGTALHGVCGLERREDEPAFTQADVGKLELLIPFIVAITQTRLVHDALEEEIAALRSTTVHSAFGDPKPIHVVYPSTRAGKRESIGQSKQGTTGNLSRREREIARHLVAGYSVVNIAAILGLSENTIRTYVRRVYTKLEVSNRAEMVRQFPY</sequence>
<dbReference type="CDD" id="cd06170">
    <property type="entry name" value="LuxR_C_like"/>
    <property type="match status" value="1"/>
</dbReference>
<dbReference type="InterPro" id="IPR016032">
    <property type="entry name" value="Sig_transdc_resp-reg_C-effctor"/>
</dbReference>
<name>A0ABZ2KJF0_9BACT</name>
<dbReference type="PROSITE" id="PS00622">
    <property type="entry name" value="HTH_LUXR_1"/>
    <property type="match status" value="1"/>
</dbReference>
<feature type="domain" description="HTH luxR-type" evidence="4">
    <location>
        <begin position="242"/>
        <end position="305"/>
    </location>
</feature>
<evidence type="ECO:0000256" key="1">
    <source>
        <dbReference type="ARBA" id="ARBA00023015"/>
    </source>
</evidence>
<keyword evidence="3" id="KW-0804">Transcription</keyword>
<protein>
    <submittedName>
        <fullName evidence="5">Helix-turn-helix transcriptional regulator</fullName>
    </submittedName>
</protein>
<dbReference type="SUPFAM" id="SSF46894">
    <property type="entry name" value="C-terminal effector domain of the bipartite response regulators"/>
    <property type="match status" value="1"/>
</dbReference>
<dbReference type="PANTHER" id="PTHR44688:SF16">
    <property type="entry name" value="DNA-BINDING TRANSCRIPTIONAL ACTIVATOR DEVR_DOSR"/>
    <property type="match status" value="1"/>
</dbReference>
<dbReference type="EMBL" id="CP089982">
    <property type="protein sequence ID" value="WXA98793.1"/>
    <property type="molecule type" value="Genomic_DNA"/>
</dbReference>
<keyword evidence="1" id="KW-0805">Transcription regulation</keyword>